<evidence type="ECO:0000313" key="3">
    <source>
        <dbReference type="Proteomes" id="UP000179266"/>
    </source>
</evidence>
<organism evidence="2 3">
    <name type="scientific">Candidatus Schekmanbacteria bacterium RBG_13_48_7</name>
    <dbReference type="NCBI Taxonomy" id="1817878"/>
    <lineage>
        <taxon>Bacteria</taxon>
        <taxon>Candidatus Schekmaniibacteriota</taxon>
    </lineage>
</organism>
<dbReference type="Gene3D" id="3.90.25.10">
    <property type="entry name" value="UDP-galactose 4-epimerase, domain 1"/>
    <property type="match status" value="1"/>
</dbReference>
<dbReference type="SUPFAM" id="SSF51735">
    <property type="entry name" value="NAD(P)-binding Rossmann-fold domains"/>
    <property type="match status" value="1"/>
</dbReference>
<gene>
    <name evidence="2" type="ORF">A2161_00095</name>
</gene>
<dbReference type="InterPro" id="IPR016040">
    <property type="entry name" value="NAD(P)-bd_dom"/>
</dbReference>
<dbReference type="Proteomes" id="UP000179266">
    <property type="component" value="Unassembled WGS sequence"/>
</dbReference>
<accession>A0A1F7S2E8</accession>
<evidence type="ECO:0000313" key="2">
    <source>
        <dbReference type="EMBL" id="OGL47891.1"/>
    </source>
</evidence>
<reference evidence="2 3" key="1">
    <citation type="journal article" date="2016" name="Nat. Commun.">
        <title>Thousands of microbial genomes shed light on interconnected biogeochemical processes in an aquifer system.</title>
        <authorList>
            <person name="Anantharaman K."/>
            <person name="Brown C.T."/>
            <person name="Hug L.A."/>
            <person name="Sharon I."/>
            <person name="Castelle C.J."/>
            <person name="Probst A.J."/>
            <person name="Thomas B.C."/>
            <person name="Singh A."/>
            <person name="Wilkins M.J."/>
            <person name="Karaoz U."/>
            <person name="Brodie E.L."/>
            <person name="Williams K.H."/>
            <person name="Hubbard S.S."/>
            <person name="Banfield J.F."/>
        </authorList>
    </citation>
    <scope>NUCLEOTIDE SEQUENCE [LARGE SCALE GENOMIC DNA]</scope>
</reference>
<dbReference type="EMBL" id="MGDD01000050">
    <property type="protein sequence ID" value="OGL47891.1"/>
    <property type="molecule type" value="Genomic_DNA"/>
</dbReference>
<comment type="caution">
    <text evidence="2">The sequence shown here is derived from an EMBL/GenBank/DDBJ whole genome shotgun (WGS) entry which is preliminary data.</text>
</comment>
<dbReference type="Pfam" id="PF16363">
    <property type="entry name" value="GDP_Man_Dehyd"/>
    <property type="match status" value="1"/>
</dbReference>
<sequence length="318" mass="36178">MKHFITGITGFAGSHLAEKLVQKGEQVFGFDLANSPTTRIEHLLNSIKVYRGNLTVFEEIKDVVKEIKPDRIYHLAAISNVKKSFNSKRLTMEVNLFGSMNLLESVLASDLNPRILFIGSASQYGQMNEQDPPIDEHKPLQPMSPYGLSKTCQEYLGKQYVMTENLDIVMVRCFNYTGIRQDPDFVCSDFAKQIAEIEFGLREPVITVGNIKVKRDFTDVSDMMDAYMLALDMCHTGEVYNLCSGTVFSIEDILDILISQTRCSISIKTMQNKLRPADISFLKGDHAKFSKLTHWEPRIPFKDTLTNLLGYWRKVIQI</sequence>
<dbReference type="AlphaFoldDB" id="A0A1F7S2E8"/>
<protein>
    <recommendedName>
        <fullName evidence="1">NAD(P)-binding domain-containing protein</fullName>
    </recommendedName>
</protein>
<feature type="domain" description="NAD(P)-binding" evidence="1">
    <location>
        <begin position="4"/>
        <end position="306"/>
    </location>
</feature>
<dbReference type="PANTHER" id="PTHR43000">
    <property type="entry name" value="DTDP-D-GLUCOSE 4,6-DEHYDRATASE-RELATED"/>
    <property type="match status" value="1"/>
</dbReference>
<dbReference type="Gene3D" id="3.40.50.720">
    <property type="entry name" value="NAD(P)-binding Rossmann-like Domain"/>
    <property type="match status" value="1"/>
</dbReference>
<proteinExistence type="predicted"/>
<name>A0A1F7S2E8_9BACT</name>
<dbReference type="InterPro" id="IPR036291">
    <property type="entry name" value="NAD(P)-bd_dom_sf"/>
</dbReference>
<evidence type="ECO:0000259" key="1">
    <source>
        <dbReference type="Pfam" id="PF16363"/>
    </source>
</evidence>